<proteinExistence type="predicted"/>
<evidence type="ECO:0000313" key="2">
    <source>
        <dbReference type="Proteomes" id="UP000001029"/>
    </source>
</evidence>
<gene>
    <name evidence="1" type="ordered locus">Emin_0813</name>
</gene>
<name>B2KCX2_ELUMP</name>
<evidence type="ECO:0000313" key="1">
    <source>
        <dbReference type="EMBL" id="ACC98368.1"/>
    </source>
</evidence>
<dbReference type="HOGENOM" id="CLU_3079403_0_0_0"/>
<reference evidence="1 2" key="1">
    <citation type="journal article" date="2009" name="Appl. Environ. Microbiol.">
        <title>Genomic analysis of 'Elusimicrobium minutum,' the first cultivated representative of the phylum 'Elusimicrobia' (formerly termite group 1).</title>
        <authorList>
            <person name="Herlemann D.P.R."/>
            <person name="Geissinger O."/>
            <person name="Ikeda-Ohtsubo W."/>
            <person name="Kunin V."/>
            <person name="Sun H."/>
            <person name="Lapidus A."/>
            <person name="Hugenholtz P."/>
            <person name="Brune A."/>
        </authorList>
    </citation>
    <scope>NUCLEOTIDE SEQUENCE [LARGE SCALE GENOMIC DNA]</scope>
    <source>
        <strain evidence="1 2">Pei191</strain>
    </source>
</reference>
<dbReference type="KEGG" id="emi:Emin_0813"/>
<sequence>MSGRKKKKNVLKKDGEISQGACKEKTPIESLSDYLIGDGWKIMTFLGGKGKK</sequence>
<dbReference type="Proteomes" id="UP000001029">
    <property type="component" value="Chromosome"/>
</dbReference>
<dbReference type="EMBL" id="CP001055">
    <property type="protein sequence ID" value="ACC98368.1"/>
    <property type="molecule type" value="Genomic_DNA"/>
</dbReference>
<dbReference type="AlphaFoldDB" id="B2KCX2"/>
<protein>
    <submittedName>
        <fullName evidence="1">Uncharacterized protein</fullName>
    </submittedName>
</protein>
<keyword evidence="2" id="KW-1185">Reference proteome</keyword>
<organism evidence="1 2">
    <name type="scientific">Elusimicrobium minutum (strain Pei191)</name>
    <dbReference type="NCBI Taxonomy" id="445932"/>
    <lineage>
        <taxon>Bacteria</taxon>
        <taxon>Pseudomonadati</taxon>
        <taxon>Elusimicrobiota</taxon>
        <taxon>Elusimicrobia</taxon>
        <taxon>Elusimicrobiales</taxon>
        <taxon>Elusimicrobiaceae</taxon>
        <taxon>Elusimicrobium</taxon>
    </lineage>
</organism>
<dbReference type="RefSeq" id="WP_012414983.1">
    <property type="nucleotide sequence ID" value="NC_010644.1"/>
</dbReference>
<accession>B2KCX2</accession>